<reference evidence="2" key="1">
    <citation type="journal article" date="2015" name="Nature">
        <title>Complex archaea that bridge the gap between prokaryotes and eukaryotes.</title>
        <authorList>
            <person name="Spang A."/>
            <person name="Saw J.H."/>
            <person name="Jorgensen S.L."/>
            <person name="Zaremba-Niedzwiedzka K."/>
            <person name="Martijn J."/>
            <person name="Lind A.E."/>
            <person name="van Eijk R."/>
            <person name="Schleper C."/>
            <person name="Guy L."/>
            <person name="Ettema T.J."/>
        </authorList>
    </citation>
    <scope>NUCLEOTIDE SEQUENCE</scope>
</reference>
<dbReference type="InterPro" id="IPR041700">
    <property type="entry name" value="OMP_b-brl_3"/>
</dbReference>
<organism evidence="2">
    <name type="scientific">marine sediment metagenome</name>
    <dbReference type="NCBI Taxonomy" id="412755"/>
    <lineage>
        <taxon>unclassified sequences</taxon>
        <taxon>metagenomes</taxon>
        <taxon>ecological metagenomes</taxon>
    </lineage>
</organism>
<sequence>MSNKGNSYDLEAEYRQPLLDRWFLDLGYEYSRDDRENSKLVMDFDEASGRFTLFNETLSSDFNFESIQQTPSIGVRKRGDNLNLRFGASYTFTDLNNRDFLQNTSFSRSFKNLLFTGRLRYSLGKNKRFYASYRSRLNLPSVNQLQPVPNVNDPLNIVIGNPDLSPAVNHGINFNYDNYNWKERTGIYVYSNIDIEKNRVSAISTTDENLLRTTRFINIDGNYDGSAGFGYSKEIKKDSTFSANFNVRPNLRFGRQVSFTNGTELKARSFDVSPYFSTTLNFRELVEFEPGYGITFNTTRYNLENIDDVKYTSQNFNVRLTTYWPENLVWGNDIRYTYNGNVSPGFRKDALFWNMSLGLDIFDKKATVKVLAYDLLNQNTNVRRTTGEDFIQDFQGTVLQRYFMGSFTYKFDQFGGAKKKGGRNYRR</sequence>
<comment type="caution">
    <text evidence="2">The sequence shown here is derived from an EMBL/GenBank/DDBJ whole genome shotgun (WGS) entry which is preliminary data.</text>
</comment>
<name>A0A0F9RSF5_9ZZZZ</name>
<gene>
    <name evidence="2" type="ORF">LCGC14_0559650</name>
</gene>
<dbReference type="SUPFAM" id="SSF56935">
    <property type="entry name" value="Porins"/>
    <property type="match status" value="1"/>
</dbReference>
<dbReference type="EMBL" id="LAZR01000794">
    <property type="protein sequence ID" value="KKN57669.1"/>
    <property type="molecule type" value="Genomic_DNA"/>
</dbReference>
<proteinExistence type="predicted"/>
<evidence type="ECO:0000259" key="1">
    <source>
        <dbReference type="Pfam" id="PF14905"/>
    </source>
</evidence>
<dbReference type="Pfam" id="PF14905">
    <property type="entry name" value="OMP_b-brl_3"/>
    <property type="match status" value="1"/>
</dbReference>
<accession>A0A0F9RSF5</accession>
<dbReference type="AlphaFoldDB" id="A0A0F9RSF5"/>
<protein>
    <recommendedName>
        <fullName evidence="1">Outer membrane protein beta-barrel domain-containing protein</fullName>
    </recommendedName>
</protein>
<feature type="domain" description="Outer membrane protein beta-barrel" evidence="1">
    <location>
        <begin position="3"/>
        <end position="409"/>
    </location>
</feature>
<evidence type="ECO:0000313" key="2">
    <source>
        <dbReference type="EMBL" id="KKN57669.1"/>
    </source>
</evidence>